<feature type="compositionally biased region" description="Basic and acidic residues" evidence="1">
    <location>
        <begin position="37"/>
        <end position="70"/>
    </location>
</feature>
<gene>
    <name evidence="2" type="ORF">P154DRAFT_319451</name>
</gene>
<feature type="region of interest" description="Disordered" evidence="1">
    <location>
        <begin position="25"/>
        <end position="196"/>
    </location>
</feature>
<feature type="compositionally biased region" description="Polar residues" evidence="1">
    <location>
        <begin position="128"/>
        <end position="139"/>
    </location>
</feature>
<evidence type="ECO:0000313" key="2">
    <source>
        <dbReference type="EMBL" id="KAF1996408.1"/>
    </source>
</evidence>
<dbReference type="Proteomes" id="UP000799779">
    <property type="component" value="Unassembled WGS sequence"/>
</dbReference>
<dbReference type="AlphaFoldDB" id="A0A6A5W5P6"/>
<reference evidence="2" key="1">
    <citation type="journal article" date="2020" name="Stud. Mycol.">
        <title>101 Dothideomycetes genomes: a test case for predicting lifestyles and emergence of pathogens.</title>
        <authorList>
            <person name="Haridas S."/>
            <person name="Albert R."/>
            <person name="Binder M."/>
            <person name="Bloem J."/>
            <person name="Labutti K."/>
            <person name="Salamov A."/>
            <person name="Andreopoulos B."/>
            <person name="Baker S."/>
            <person name="Barry K."/>
            <person name="Bills G."/>
            <person name="Bluhm B."/>
            <person name="Cannon C."/>
            <person name="Castanera R."/>
            <person name="Culley D."/>
            <person name="Daum C."/>
            <person name="Ezra D."/>
            <person name="Gonzalez J."/>
            <person name="Henrissat B."/>
            <person name="Kuo A."/>
            <person name="Liang C."/>
            <person name="Lipzen A."/>
            <person name="Lutzoni F."/>
            <person name="Magnuson J."/>
            <person name="Mondo S."/>
            <person name="Nolan M."/>
            <person name="Ohm R."/>
            <person name="Pangilinan J."/>
            <person name="Park H.-J."/>
            <person name="Ramirez L."/>
            <person name="Alfaro M."/>
            <person name="Sun H."/>
            <person name="Tritt A."/>
            <person name="Yoshinaga Y."/>
            <person name="Zwiers L.-H."/>
            <person name="Turgeon B."/>
            <person name="Goodwin S."/>
            <person name="Spatafora J."/>
            <person name="Crous P."/>
            <person name="Grigoriev I."/>
        </authorList>
    </citation>
    <scope>NUCLEOTIDE SEQUENCE</scope>
    <source>
        <strain evidence="2">CBS 123094</strain>
    </source>
</reference>
<dbReference type="OrthoDB" id="2444812at2759"/>
<name>A0A6A5W5P6_9PLEO</name>
<keyword evidence="3" id="KW-1185">Reference proteome</keyword>
<feature type="region of interest" description="Disordered" evidence="1">
    <location>
        <begin position="219"/>
        <end position="242"/>
    </location>
</feature>
<protein>
    <recommendedName>
        <fullName evidence="4">WW domain-containing protein</fullName>
    </recommendedName>
</protein>
<evidence type="ECO:0000256" key="1">
    <source>
        <dbReference type="SAM" id="MobiDB-lite"/>
    </source>
</evidence>
<sequence>MRARARLGSLRFNFDLQPHLDVAPHSTTATTLTPPHEAVHSSCTRDHSTHDSERDKPTDAIGLEDDKQSDTGDGDGDGLPTGATPTPRDNQPDTAHTAHSERIEQSDATDGPNIKPAGQSTDKLDDIPSTNDAAHSENSLALVPAGKATADTADTADKVCSDKTDDQPPTDSHATEQENDTANSGAATNPFHPWERKMDAERNWPFWYNVETGELDWVQAGPDGNPLPIPSSSDYSQAHGTAYSNQYGEGTYGGQYGNGYSAQHANAHTGGAYSNQYGGAYSGQYGSASTGHYGSAYAGYAASSTDAASSPAKPKRLYGGYNPAIHGSYDPNADYAKEAEREEEEAEAAMRAAQLAAAGVPPPGATISVEAHFNQVHGRFQDASMNPELHNDDSKSHRQMNAFFDVNTAANQHDGRSLKEERRGQKLNKAQLQFYKKRVADRRAEKLRKFWME</sequence>
<accession>A0A6A5W5P6</accession>
<feature type="compositionally biased region" description="Polar residues" evidence="1">
    <location>
        <begin position="230"/>
        <end position="242"/>
    </location>
</feature>
<proteinExistence type="predicted"/>
<evidence type="ECO:0000313" key="3">
    <source>
        <dbReference type="Proteomes" id="UP000799779"/>
    </source>
</evidence>
<dbReference type="EMBL" id="ML977625">
    <property type="protein sequence ID" value="KAF1996408.1"/>
    <property type="molecule type" value="Genomic_DNA"/>
</dbReference>
<evidence type="ECO:0008006" key="4">
    <source>
        <dbReference type="Google" id="ProtNLM"/>
    </source>
</evidence>
<feature type="compositionally biased region" description="Low complexity" evidence="1">
    <location>
        <begin position="78"/>
        <end position="87"/>
    </location>
</feature>
<feature type="compositionally biased region" description="Basic and acidic residues" evidence="1">
    <location>
        <begin position="96"/>
        <end position="105"/>
    </location>
</feature>
<feature type="compositionally biased region" description="Basic and acidic residues" evidence="1">
    <location>
        <begin position="155"/>
        <end position="166"/>
    </location>
</feature>
<organism evidence="2 3">
    <name type="scientific">Amniculicola lignicola CBS 123094</name>
    <dbReference type="NCBI Taxonomy" id="1392246"/>
    <lineage>
        <taxon>Eukaryota</taxon>
        <taxon>Fungi</taxon>
        <taxon>Dikarya</taxon>
        <taxon>Ascomycota</taxon>
        <taxon>Pezizomycotina</taxon>
        <taxon>Dothideomycetes</taxon>
        <taxon>Pleosporomycetidae</taxon>
        <taxon>Pleosporales</taxon>
        <taxon>Amniculicolaceae</taxon>
        <taxon>Amniculicola</taxon>
    </lineage>
</organism>